<evidence type="ECO:0000313" key="6">
    <source>
        <dbReference type="EMBL" id="KAG1908087.1"/>
    </source>
</evidence>
<accession>A0AAD4EL38</accession>
<keyword evidence="3" id="KW-0496">Mitochondrion</keyword>
<evidence type="ECO:0000256" key="4">
    <source>
        <dbReference type="ARBA" id="ARBA00023136"/>
    </source>
</evidence>
<proteinExistence type="inferred from homology"/>
<protein>
    <recommendedName>
        <fullName evidence="5">NAD-dependent epimerase/dehydratase domain-containing protein</fullName>
    </recommendedName>
</protein>
<evidence type="ECO:0000256" key="1">
    <source>
        <dbReference type="ARBA" id="ARBA00004450"/>
    </source>
</evidence>
<dbReference type="PANTHER" id="PTHR14097">
    <property type="entry name" value="OXIDOREDUCTASE HTATIP2"/>
    <property type="match status" value="1"/>
</dbReference>
<evidence type="ECO:0000313" key="7">
    <source>
        <dbReference type="Proteomes" id="UP001195769"/>
    </source>
</evidence>
<dbReference type="InterPro" id="IPR036291">
    <property type="entry name" value="NAD(P)-bd_dom_sf"/>
</dbReference>
<evidence type="ECO:0000256" key="3">
    <source>
        <dbReference type="ARBA" id="ARBA00023128"/>
    </source>
</evidence>
<name>A0AAD4EL38_9AGAM</name>
<keyword evidence="7" id="KW-1185">Reference proteome</keyword>
<dbReference type="RefSeq" id="XP_041233662.1">
    <property type="nucleotide sequence ID" value="XM_041363917.1"/>
</dbReference>
<dbReference type="GO" id="GO:0005741">
    <property type="term" value="C:mitochondrial outer membrane"/>
    <property type="evidence" value="ECO:0007669"/>
    <property type="project" value="UniProtKB-SubCell"/>
</dbReference>
<sequence>MSTALILGATGATGRFLLRELLANDQWSKVGEYGRRVTPEADLPQNRGKLEQKTINFENLEAAGLKDGRWDVVFVTLGTTRANAGSAEMFEKIDREYVVNACKAAKTDDPEHPQRVVYLSSGGANPSSYFLYPRYANITTHVLGYADTIVFRPGFLKGAQRANKRFTETIAGYVTGAASHFTSSVEIHVPVLANAMMKAGILGSSGLPPAVGATKAGQEDAWFTLIDNKGALVLGQE</sequence>
<dbReference type="EMBL" id="JABBWK010000002">
    <property type="protein sequence ID" value="KAG1908087.1"/>
    <property type="molecule type" value="Genomic_DNA"/>
</dbReference>
<feature type="domain" description="NAD-dependent epimerase/dehydratase" evidence="5">
    <location>
        <begin position="4"/>
        <end position="123"/>
    </location>
</feature>
<evidence type="ECO:0000256" key="2">
    <source>
        <dbReference type="ARBA" id="ARBA00006617"/>
    </source>
</evidence>
<organism evidence="6 7">
    <name type="scientific">Suillus fuscotomentosus</name>
    <dbReference type="NCBI Taxonomy" id="1912939"/>
    <lineage>
        <taxon>Eukaryota</taxon>
        <taxon>Fungi</taxon>
        <taxon>Dikarya</taxon>
        <taxon>Basidiomycota</taxon>
        <taxon>Agaricomycotina</taxon>
        <taxon>Agaricomycetes</taxon>
        <taxon>Agaricomycetidae</taxon>
        <taxon>Boletales</taxon>
        <taxon>Suillineae</taxon>
        <taxon>Suillaceae</taxon>
        <taxon>Suillus</taxon>
    </lineage>
</organism>
<dbReference type="GeneID" id="64658215"/>
<gene>
    <name evidence="6" type="ORF">F5891DRAFT_1124792</name>
</gene>
<dbReference type="Gene3D" id="3.40.50.720">
    <property type="entry name" value="NAD(P)-binding Rossmann-like Domain"/>
    <property type="match status" value="1"/>
</dbReference>
<comment type="subcellular location">
    <subcellularLocation>
        <location evidence="1">Mitochondrion outer membrane</location>
        <topology evidence="1">Peripheral membrane protein</topology>
    </subcellularLocation>
</comment>
<dbReference type="Proteomes" id="UP001195769">
    <property type="component" value="Unassembled WGS sequence"/>
</dbReference>
<keyword evidence="4" id="KW-0472">Membrane</keyword>
<comment type="similarity">
    <text evidence="2">Belongs to the FMP52 family.</text>
</comment>
<dbReference type="PANTHER" id="PTHR14097:SF7">
    <property type="entry name" value="OXIDOREDUCTASE HTATIP2"/>
    <property type="match status" value="1"/>
</dbReference>
<evidence type="ECO:0000259" key="5">
    <source>
        <dbReference type="Pfam" id="PF01370"/>
    </source>
</evidence>
<comment type="caution">
    <text evidence="6">The sequence shown here is derived from an EMBL/GenBank/DDBJ whole genome shotgun (WGS) entry which is preliminary data.</text>
</comment>
<dbReference type="Pfam" id="PF01370">
    <property type="entry name" value="Epimerase"/>
    <property type="match status" value="1"/>
</dbReference>
<dbReference type="GO" id="GO:0051170">
    <property type="term" value="P:import into nucleus"/>
    <property type="evidence" value="ECO:0007669"/>
    <property type="project" value="TreeGrafter"/>
</dbReference>
<dbReference type="AlphaFoldDB" id="A0AAD4EL38"/>
<reference evidence="6" key="1">
    <citation type="journal article" date="2020" name="New Phytol.">
        <title>Comparative genomics reveals dynamic genome evolution in host specialist ectomycorrhizal fungi.</title>
        <authorList>
            <person name="Lofgren L.A."/>
            <person name="Nguyen N.H."/>
            <person name="Vilgalys R."/>
            <person name="Ruytinx J."/>
            <person name="Liao H.L."/>
            <person name="Branco S."/>
            <person name="Kuo A."/>
            <person name="LaButti K."/>
            <person name="Lipzen A."/>
            <person name="Andreopoulos W."/>
            <person name="Pangilinan J."/>
            <person name="Riley R."/>
            <person name="Hundley H."/>
            <person name="Na H."/>
            <person name="Barry K."/>
            <person name="Grigoriev I.V."/>
            <person name="Stajich J.E."/>
            <person name="Kennedy P.G."/>
        </authorList>
    </citation>
    <scope>NUCLEOTIDE SEQUENCE</scope>
    <source>
        <strain evidence="6">FC203</strain>
    </source>
</reference>
<dbReference type="InterPro" id="IPR001509">
    <property type="entry name" value="Epimerase_deHydtase"/>
</dbReference>
<dbReference type="SUPFAM" id="SSF51735">
    <property type="entry name" value="NAD(P)-binding Rossmann-fold domains"/>
    <property type="match status" value="1"/>
</dbReference>